<comment type="caution">
    <text evidence="7">The sequence shown here is derived from an EMBL/GenBank/DDBJ whole genome shotgun (WGS) entry which is preliminary data.</text>
</comment>
<protein>
    <submittedName>
        <fullName evidence="7">TIGR03364 family FAD-dependent oxidoreductase</fullName>
    </submittedName>
</protein>
<accession>A0A3D3QZG7</accession>
<keyword evidence="4" id="KW-0560">Oxidoreductase</keyword>
<organism evidence="7 8">
    <name type="scientific">Gimesia maris</name>
    <dbReference type="NCBI Taxonomy" id="122"/>
    <lineage>
        <taxon>Bacteria</taxon>
        <taxon>Pseudomonadati</taxon>
        <taxon>Planctomycetota</taxon>
        <taxon>Planctomycetia</taxon>
        <taxon>Planctomycetales</taxon>
        <taxon>Planctomycetaceae</taxon>
        <taxon>Gimesia</taxon>
    </lineage>
</organism>
<gene>
    <name evidence="7" type="ORF">DIT97_02005</name>
</gene>
<keyword evidence="3" id="KW-0285">Flavoprotein</keyword>
<evidence type="ECO:0000256" key="5">
    <source>
        <dbReference type="SAM" id="Phobius"/>
    </source>
</evidence>
<evidence type="ECO:0000259" key="6">
    <source>
        <dbReference type="Pfam" id="PF01266"/>
    </source>
</evidence>
<dbReference type="Gene3D" id="3.30.9.10">
    <property type="entry name" value="D-Amino Acid Oxidase, subunit A, domain 2"/>
    <property type="match status" value="1"/>
</dbReference>
<dbReference type="AlphaFoldDB" id="A0A3D3QZG7"/>
<dbReference type="PANTHER" id="PTHR13847">
    <property type="entry name" value="SARCOSINE DEHYDROGENASE-RELATED"/>
    <property type="match status" value="1"/>
</dbReference>
<comment type="similarity">
    <text evidence="2">Belongs to the DadA oxidoreductase family.</text>
</comment>
<evidence type="ECO:0000313" key="7">
    <source>
        <dbReference type="EMBL" id="HCO21889.1"/>
    </source>
</evidence>
<evidence type="ECO:0000256" key="3">
    <source>
        <dbReference type="ARBA" id="ARBA00022630"/>
    </source>
</evidence>
<evidence type="ECO:0000313" key="8">
    <source>
        <dbReference type="Proteomes" id="UP000263642"/>
    </source>
</evidence>
<evidence type="ECO:0000256" key="2">
    <source>
        <dbReference type="ARBA" id="ARBA00009410"/>
    </source>
</evidence>
<dbReference type="GO" id="GO:0016491">
    <property type="term" value="F:oxidoreductase activity"/>
    <property type="evidence" value="ECO:0007669"/>
    <property type="project" value="UniProtKB-KW"/>
</dbReference>
<dbReference type="Gene3D" id="3.50.50.60">
    <property type="entry name" value="FAD/NAD(P)-binding domain"/>
    <property type="match status" value="1"/>
</dbReference>
<dbReference type="Proteomes" id="UP000263642">
    <property type="component" value="Unassembled WGS sequence"/>
</dbReference>
<dbReference type="InterPro" id="IPR036188">
    <property type="entry name" value="FAD/NAD-bd_sf"/>
</dbReference>
<keyword evidence="5" id="KW-0812">Transmembrane</keyword>
<evidence type="ECO:0000256" key="1">
    <source>
        <dbReference type="ARBA" id="ARBA00001974"/>
    </source>
</evidence>
<keyword evidence="5" id="KW-1133">Transmembrane helix</keyword>
<feature type="domain" description="FAD dependent oxidoreductase" evidence="6">
    <location>
        <begin position="11"/>
        <end position="377"/>
    </location>
</feature>
<dbReference type="InterPro" id="IPR006076">
    <property type="entry name" value="FAD-dep_OxRdtase"/>
</dbReference>
<dbReference type="GO" id="GO:0005737">
    <property type="term" value="C:cytoplasm"/>
    <property type="evidence" value="ECO:0007669"/>
    <property type="project" value="TreeGrafter"/>
</dbReference>
<dbReference type="SUPFAM" id="SSF51905">
    <property type="entry name" value="FAD/NAD(P)-binding domain"/>
    <property type="match status" value="1"/>
</dbReference>
<comment type="cofactor">
    <cofactor evidence="1">
        <name>FAD</name>
        <dbReference type="ChEBI" id="CHEBI:57692"/>
    </cofactor>
</comment>
<dbReference type="InterPro" id="IPR017741">
    <property type="entry name" value="FAD-dependent_OxRdtase_HpnW"/>
</dbReference>
<name>A0A3D3QZG7_9PLAN</name>
<reference evidence="7 8" key="1">
    <citation type="journal article" date="2018" name="Nat. Biotechnol.">
        <title>A standardized bacterial taxonomy based on genome phylogeny substantially revises the tree of life.</title>
        <authorList>
            <person name="Parks D.H."/>
            <person name="Chuvochina M."/>
            <person name="Waite D.W."/>
            <person name="Rinke C."/>
            <person name="Skarshewski A."/>
            <person name="Chaumeil P.A."/>
            <person name="Hugenholtz P."/>
        </authorList>
    </citation>
    <scope>NUCLEOTIDE SEQUENCE [LARGE SCALE GENOMIC DNA]</scope>
    <source>
        <strain evidence="7">UBA9375</strain>
    </source>
</reference>
<dbReference type="EMBL" id="DQAY01000015">
    <property type="protein sequence ID" value="HCO21889.1"/>
    <property type="molecule type" value="Genomic_DNA"/>
</dbReference>
<dbReference type="PANTHER" id="PTHR13847:SF286">
    <property type="entry name" value="D-AMINO ACID DEHYDROGENASE"/>
    <property type="match status" value="1"/>
</dbReference>
<feature type="transmembrane region" description="Helical" evidence="5">
    <location>
        <begin position="12"/>
        <end position="29"/>
    </location>
</feature>
<proteinExistence type="inferred from homology"/>
<dbReference type="NCBIfam" id="TIGR03364">
    <property type="entry name" value="HpnW_proposed"/>
    <property type="match status" value="1"/>
</dbReference>
<evidence type="ECO:0000256" key="4">
    <source>
        <dbReference type="ARBA" id="ARBA00023002"/>
    </source>
</evidence>
<dbReference type="Pfam" id="PF01266">
    <property type="entry name" value="DAO"/>
    <property type="match status" value="1"/>
</dbReference>
<sequence>MSTQNYQREYDVIVIGGGVLGAFHAYFAMCQGFKTLLIERNVFPQQASVRNFGLIIPSAMPAGRWRDRAIASCEIYSELSELLDVPLRRTGTQYLAHTEAEADFLKQMVLSSEDSLCPAEFYTAEETVRTSCCLNPEFCQGSLFFPDDLQLDPNQFFRAFINWIACTSDCDYLPNTTAISVEPQEGLNRVRTSAGREFQANHVFVCSGADLQTLFPDVYVSRNLQYCKLQMLKLSNPENRTLGTSLASPIALTRYPAFLNAQFLQGISLPAPDPILQELGIQIWMTQNQNNEFILGDSHAYSADPPNEFLSAEVESQIIDYAKKMFVKLDFQVIDRWCGIYTEEQSTGLFQQTLDDRIHLITGIGSKGMTTGPGLARENLSQLSLSKSRV</sequence>
<keyword evidence="5" id="KW-0472">Membrane</keyword>